<protein>
    <submittedName>
        <fullName evidence="2">Uncharacterized protein</fullName>
    </submittedName>
</protein>
<organism evidence="2">
    <name type="scientific">marine sediment metagenome</name>
    <dbReference type="NCBI Taxonomy" id="412755"/>
    <lineage>
        <taxon>unclassified sequences</taxon>
        <taxon>metagenomes</taxon>
        <taxon>ecological metagenomes</taxon>
    </lineage>
</organism>
<feature type="region of interest" description="Disordered" evidence="1">
    <location>
        <begin position="91"/>
        <end position="113"/>
    </location>
</feature>
<name>X1G239_9ZZZZ</name>
<accession>X1G239</accession>
<comment type="caution">
    <text evidence="2">The sequence shown here is derived from an EMBL/GenBank/DDBJ whole genome shotgun (WGS) entry which is preliminary data.</text>
</comment>
<feature type="non-terminal residue" evidence="2">
    <location>
        <position position="152"/>
    </location>
</feature>
<reference evidence="2" key="1">
    <citation type="journal article" date="2014" name="Front. Microbiol.">
        <title>High frequency of phylogenetically diverse reductive dehalogenase-homologous genes in deep subseafloor sedimentary metagenomes.</title>
        <authorList>
            <person name="Kawai M."/>
            <person name="Futagami T."/>
            <person name="Toyoda A."/>
            <person name="Takaki Y."/>
            <person name="Nishi S."/>
            <person name="Hori S."/>
            <person name="Arai W."/>
            <person name="Tsubouchi T."/>
            <person name="Morono Y."/>
            <person name="Uchiyama I."/>
            <person name="Ito T."/>
            <person name="Fujiyama A."/>
            <person name="Inagaki F."/>
            <person name="Takami H."/>
        </authorList>
    </citation>
    <scope>NUCLEOTIDE SEQUENCE</scope>
    <source>
        <strain evidence="2">Expedition CK06-06</strain>
    </source>
</reference>
<evidence type="ECO:0000313" key="2">
    <source>
        <dbReference type="EMBL" id="GAH38870.1"/>
    </source>
</evidence>
<dbReference type="AlphaFoldDB" id="X1G239"/>
<gene>
    <name evidence="2" type="ORF">S03H2_18456</name>
</gene>
<proteinExistence type="predicted"/>
<sequence length="152" mass="16612">MVVCTEKVPRPPCKCTTINTKQVECYNDCEPHYRQDCYDKDKCCDDCVMVGNGHPGSCGPICPSDGMIYIDRFSQTWFVFWDYTWIPTNPQGPIGPPGATGPQGTAGPTGPSEADDFQFFVETRAVIDGPPVFGPFTITNGETVAFVGDNLN</sequence>
<dbReference type="EMBL" id="BARU01009578">
    <property type="protein sequence ID" value="GAH38870.1"/>
    <property type="molecule type" value="Genomic_DNA"/>
</dbReference>
<evidence type="ECO:0000256" key="1">
    <source>
        <dbReference type="SAM" id="MobiDB-lite"/>
    </source>
</evidence>
<feature type="compositionally biased region" description="Low complexity" evidence="1">
    <location>
        <begin position="100"/>
        <end position="111"/>
    </location>
</feature>